<organism evidence="1">
    <name type="scientific">Ananas comosus var. bracteatus</name>
    <name type="common">red pineapple</name>
    <dbReference type="NCBI Taxonomy" id="296719"/>
    <lineage>
        <taxon>Eukaryota</taxon>
        <taxon>Viridiplantae</taxon>
        <taxon>Streptophyta</taxon>
        <taxon>Embryophyta</taxon>
        <taxon>Tracheophyta</taxon>
        <taxon>Spermatophyta</taxon>
        <taxon>Magnoliopsida</taxon>
        <taxon>Liliopsida</taxon>
        <taxon>Poales</taxon>
        <taxon>Bromeliaceae</taxon>
        <taxon>Bromelioideae</taxon>
        <taxon>Ananas</taxon>
    </lineage>
</organism>
<accession>A0A6V7QKD3</accession>
<dbReference type="EMBL" id="LR862137">
    <property type="protein sequence ID" value="CAD1843573.1"/>
    <property type="molecule type" value="Genomic_DNA"/>
</dbReference>
<sequence length="112" mass="12931">MCLSLKFASPLVGDSYFRHDYLLDHSPVLDSLDLCHSSPYINDKKKKAKDWQSKLPRNSSGNYQTACFTDLRVKKRRTEAVKLLSKRLKIKELCSRLGATTKEHNFLGLDWN</sequence>
<name>A0A6V7QKD3_ANACO</name>
<gene>
    <name evidence="1" type="ORF">CB5_LOCUS26784</name>
</gene>
<evidence type="ECO:0000313" key="1">
    <source>
        <dbReference type="EMBL" id="CAD1843573.1"/>
    </source>
</evidence>
<reference evidence="1" key="1">
    <citation type="submission" date="2020-07" db="EMBL/GenBank/DDBJ databases">
        <authorList>
            <person name="Lin J."/>
        </authorList>
    </citation>
    <scope>NUCLEOTIDE SEQUENCE</scope>
</reference>
<proteinExistence type="predicted"/>
<protein>
    <submittedName>
        <fullName evidence="1">Uncharacterized protein</fullName>
    </submittedName>
</protein>
<dbReference type="AlphaFoldDB" id="A0A6V7QKD3"/>